<gene>
    <name evidence="2" type="ORF">XDD1_3536</name>
</gene>
<reference evidence="2 3" key="1">
    <citation type="submission" date="2013-07" db="EMBL/GenBank/DDBJ databases">
        <authorList>
            <person name="Genoscope - CEA"/>
        </authorList>
    </citation>
    <scope>NUCLEOTIDE SEQUENCE [LARGE SCALE GENOMIC DNA]</scope>
    <source>
        <strain evidence="3">FRM16 / DSM 17909</strain>
    </source>
</reference>
<keyword evidence="1" id="KW-1133">Transmembrane helix</keyword>
<dbReference type="AlphaFoldDB" id="A0A068QX84"/>
<accession>A0A068QX84</accession>
<dbReference type="HOGENOM" id="CLU_3049465_0_0_6"/>
<protein>
    <submittedName>
        <fullName evidence="2">Uncharacterized protein</fullName>
    </submittedName>
</protein>
<sequence>MCRYHAHKWPVGQYFYGYYTHDFLCMLFALFHVKEFRVCAGLRERGVEIYCFNA</sequence>
<dbReference type="Proteomes" id="UP000032721">
    <property type="component" value="Chromosome"/>
</dbReference>
<dbReference type="EMBL" id="FO704550">
    <property type="protein sequence ID" value="CDG19226.1"/>
    <property type="molecule type" value="Genomic_DNA"/>
</dbReference>
<evidence type="ECO:0000313" key="3">
    <source>
        <dbReference type="Proteomes" id="UP000032721"/>
    </source>
</evidence>
<evidence type="ECO:0000313" key="2">
    <source>
        <dbReference type="EMBL" id="CDG19226.1"/>
    </source>
</evidence>
<evidence type="ECO:0000256" key="1">
    <source>
        <dbReference type="SAM" id="Phobius"/>
    </source>
</evidence>
<organism evidence="2 3">
    <name type="scientific">Xenorhabdus doucetiae</name>
    <dbReference type="NCBI Taxonomy" id="351671"/>
    <lineage>
        <taxon>Bacteria</taxon>
        <taxon>Pseudomonadati</taxon>
        <taxon>Pseudomonadota</taxon>
        <taxon>Gammaproteobacteria</taxon>
        <taxon>Enterobacterales</taxon>
        <taxon>Morganellaceae</taxon>
        <taxon>Xenorhabdus</taxon>
    </lineage>
</organism>
<feature type="transmembrane region" description="Helical" evidence="1">
    <location>
        <begin position="15"/>
        <end position="33"/>
    </location>
</feature>
<proteinExistence type="predicted"/>
<keyword evidence="1" id="KW-0812">Transmembrane</keyword>
<keyword evidence="1" id="KW-0472">Membrane</keyword>
<name>A0A068QX84_9GAMM</name>
<dbReference type="KEGG" id="xdo:XDD1_3536"/>